<accession>A0A158ERC2</accession>
<gene>
    <name evidence="1" type="primary">higB-2_1</name>
    <name evidence="1" type="ORF">AWB74_00060</name>
</gene>
<evidence type="ECO:0000313" key="1">
    <source>
        <dbReference type="EMBL" id="SAL10056.1"/>
    </source>
</evidence>
<keyword evidence="2" id="KW-1185">Reference proteome</keyword>
<sequence length="114" mass="13427">MQALFVELPPFQRYRSDYLTDEEYRELQLQLLANPEAGDLIKGTGGLRKVRFGDRRRNKGKRSGLRILYYRWVDGAQFWMFTIYDKNEMSDLSSRERATLSSLLDIEVSRRSAV</sequence>
<evidence type="ECO:0000313" key="2">
    <source>
        <dbReference type="Proteomes" id="UP000055019"/>
    </source>
</evidence>
<proteinExistence type="predicted"/>
<protein>
    <submittedName>
        <fullName evidence="1">Toxin HigB-2</fullName>
    </submittedName>
</protein>
<reference evidence="1" key="1">
    <citation type="submission" date="2016-01" db="EMBL/GenBank/DDBJ databases">
        <authorList>
            <person name="Peeters C."/>
        </authorList>
    </citation>
    <scope>NUCLEOTIDE SEQUENCE [LARGE SCALE GENOMIC DNA]</scope>
    <source>
        <strain evidence="1">LMG 29317</strain>
    </source>
</reference>
<dbReference type="RefSeq" id="WP_061144796.1">
    <property type="nucleotide sequence ID" value="NZ_FCOM02000001.1"/>
</dbReference>
<dbReference type="PIRSF" id="PIRSF039032">
    <property type="entry name" value="HigB-2"/>
    <property type="match status" value="1"/>
</dbReference>
<dbReference type="InterPro" id="IPR009387">
    <property type="entry name" value="HigB-2"/>
</dbReference>
<comment type="caution">
    <text evidence="1">The sequence shown here is derived from an EMBL/GenBank/DDBJ whole genome shotgun (WGS) entry which is preliminary data.</text>
</comment>
<dbReference type="OrthoDB" id="197283at2"/>
<dbReference type="AlphaFoldDB" id="A0A158ERC2"/>
<dbReference type="EMBL" id="FCOM02000001">
    <property type="protein sequence ID" value="SAL10056.1"/>
    <property type="molecule type" value="Genomic_DNA"/>
</dbReference>
<name>A0A158ERC2_9BURK</name>
<dbReference type="Proteomes" id="UP000055019">
    <property type="component" value="Unassembled WGS sequence"/>
</dbReference>
<organism evidence="1 2">
    <name type="scientific">Caballeronia arvi</name>
    <dbReference type="NCBI Taxonomy" id="1777135"/>
    <lineage>
        <taxon>Bacteria</taxon>
        <taxon>Pseudomonadati</taxon>
        <taxon>Pseudomonadota</taxon>
        <taxon>Betaproteobacteria</taxon>
        <taxon>Burkholderiales</taxon>
        <taxon>Burkholderiaceae</taxon>
        <taxon>Caballeronia</taxon>
    </lineage>
</organism>